<reference evidence="6 7" key="1">
    <citation type="submission" date="2020-03" db="EMBL/GenBank/DDBJ databases">
        <authorList>
            <person name="Sun Q."/>
        </authorList>
    </citation>
    <scope>NUCLEOTIDE SEQUENCE [LARGE SCALE GENOMIC DNA]</scope>
    <source>
        <strain evidence="6 7">JC162</strain>
    </source>
</reference>
<dbReference type="SUPFAM" id="SSF53850">
    <property type="entry name" value="Periplasmic binding protein-like II"/>
    <property type="match status" value="1"/>
</dbReference>
<dbReference type="Gene3D" id="3.40.190.10">
    <property type="entry name" value="Periplasmic binding protein-like II"/>
    <property type="match status" value="1"/>
</dbReference>
<feature type="chain" id="PRO_5032862014" evidence="4">
    <location>
        <begin position="20"/>
        <end position="529"/>
    </location>
</feature>
<evidence type="ECO:0000256" key="4">
    <source>
        <dbReference type="SAM" id="SignalP"/>
    </source>
</evidence>
<evidence type="ECO:0000256" key="1">
    <source>
        <dbReference type="ARBA" id="ARBA00004418"/>
    </source>
</evidence>
<dbReference type="CDD" id="cd08502">
    <property type="entry name" value="PBP2_NikA_DppA_OppA_like_16"/>
    <property type="match status" value="1"/>
</dbReference>
<dbReference type="RefSeq" id="WP_170056214.1">
    <property type="nucleotide sequence ID" value="NZ_JABBKX010000011.1"/>
</dbReference>
<protein>
    <submittedName>
        <fullName evidence="6">ABC transporter substrate-binding protein</fullName>
    </submittedName>
</protein>
<dbReference type="InterPro" id="IPR039424">
    <property type="entry name" value="SBP_5"/>
</dbReference>
<keyword evidence="3 4" id="KW-0732">Signal</keyword>
<accession>A0A848EHZ1</accession>
<name>A0A848EHZ1_9PROT</name>
<organism evidence="6 7">
    <name type="scientific">Neoroseomonas marina</name>
    <dbReference type="NCBI Taxonomy" id="1232220"/>
    <lineage>
        <taxon>Bacteria</taxon>
        <taxon>Pseudomonadati</taxon>
        <taxon>Pseudomonadota</taxon>
        <taxon>Alphaproteobacteria</taxon>
        <taxon>Acetobacterales</taxon>
        <taxon>Acetobacteraceae</taxon>
        <taxon>Neoroseomonas</taxon>
    </lineage>
</organism>
<dbReference type="Proteomes" id="UP000548582">
    <property type="component" value="Unassembled WGS sequence"/>
</dbReference>
<evidence type="ECO:0000313" key="6">
    <source>
        <dbReference type="EMBL" id="NMJ44021.1"/>
    </source>
</evidence>
<dbReference type="PANTHER" id="PTHR30290:SF38">
    <property type="entry name" value="D,D-DIPEPTIDE-BINDING PERIPLASMIC PROTEIN DDPA-RELATED"/>
    <property type="match status" value="1"/>
</dbReference>
<comment type="caution">
    <text evidence="6">The sequence shown here is derived from an EMBL/GenBank/DDBJ whole genome shotgun (WGS) entry which is preliminary data.</text>
</comment>
<keyword evidence="7" id="KW-1185">Reference proteome</keyword>
<feature type="domain" description="Solute-binding protein family 5" evidence="5">
    <location>
        <begin position="74"/>
        <end position="443"/>
    </location>
</feature>
<dbReference type="InterPro" id="IPR000914">
    <property type="entry name" value="SBP_5_dom"/>
</dbReference>
<sequence>MKRRHFLAAAASAATPARAALGQGTSGASRVLKFIPQADPAVLDPIVTTAAATRNHGFAVWDTLYGLNQDYAAEPQMAQSHAVENDGRRVTIRLREGLKFHDGEPVRAADCVASIRRWAARDPMGQVLMARTEEIVAPDERSIVFRLQRPFPLLFDALAKVTPPVCFIMPERIAATPPNQPVTEIIGSGPFRFVAAEREPGSRAVYERFADYVPRAEGVTTWTAGPKRVHLDRVEWLAMPDSGTAANALIAGEAQWWENPPVDRQAALRGNRAVVMEIPDPTGFVGMARFNHLHPPFDRMAIRHALLGAVDQEEFMTAVVGADRSLWRDDVGIFGPGTPLANDEGLSVLTGSRDIDKVKREIAEAGYAGEKVVLLAATDFPTLAAIANAGANLLRRVGMQVELVADDWATLVRRRANRAPPSEGGWSMFFTFWSGIDTANPGVHQALRGNGERAWFGWPTMPRMEELRTQWFDAPDLAAQQGLARQIQAEALREGAYLPLGQYFQATAYRRGISGLLKGLPLFWNVQKG</sequence>
<dbReference type="GO" id="GO:0015833">
    <property type="term" value="P:peptide transport"/>
    <property type="evidence" value="ECO:0007669"/>
    <property type="project" value="TreeGrafter"/>
</dbReference>
<dbReference type="AlphaFoldDB" id="A0A848EHZ1"/>
<comment type="subcellular location">
    <subcellularLocation>
        <location evidence="1">Periplasm</location>
    </subcellularLocation>
</comment>
<evidence type="ECO:0000256" key="3">
    <source>
        <dbReference type="ARBA" id="ARBA00022729"/>
    </source>
</evidence>
<feature type="signal peptide" evidence="4">
    <location>
        <begin position="1"/>
        <end position="19"/>
    </location>
</feature>
<dbReference type="Gene3D" id="3.10.105.10">
    <property type="entry name" value="Dipeptide-binding Protein, Domain 3"/>
    <property type="match status" value="1"/>
</dbReference>
<evidence type="ECO:0000259" key="5">
    <source>
        <dbReference type="Pfam" id="PF00496"/>
    </source>
</evidence>
<dbReference type="Pfam" id="PF00496">
    <property type="entry name" value="SBP_bac_5"/>
    <property type="match status" value="1"/>
</dbReference>
<comment type="similarity">
    <text evidence="2">Belongs to the bacterial solute-binding protein 5 family.</text>
</comment>
<evidence type="ECO:0000313" key="7">
    <source>
        <dbReference type="Proteomes" id="UP000548582"/>
    </source>
</evidence>
<evidence type="ECO:0000256" key="2">
    <source>
        <dbReference type="ARBA" id="ARBA00005695"/>
    </source>
</evidence>
<gene>
    <name evidence="6" type="ORF">GWK16_22425</name>
</gene>
<dbReference type="GO" id="GO:1904680">
    <property type="term" value="F:peptide transmembrane transporter activity"/>
    <property type="evidence" value="ECO:0007669"/>
    <property type="project" value="TreeGrafter"/>
</dbReference>
<dbReference type="PANTHER" id="PTHR30290">
    <property type="entry name" value="PERIPLASMIC BINDING COMPONENT OF ABC TRANSPORTER"/>
    <property type="match status" value="1"/>
</dbReference>
<proteinExistence type="inferred from homology"/>
<dbReference type="EMBL" id="JABBKX010000011">
    <property type="protein sequence ID" value="NMJ44021.1"/>
    <property type="molecule type" value="Genomic_DNA"/>
</dbReference>